<evidence type="ECO:0000256" key="1">
    <source>
        <dbReference type="SAM" id="MobiDB-lite"/>
    </source>
</evidence>
<feature type="compositionally biased region" description="Polar residues" evidence="1">
    <location>
        <begin position="14"/>
        <end position="23"/>
    </location>
</feature>
<comment type="caution">
    <text evidence="2">The sequence shown here is derived from an EMBL/GenBank/DDBJ whole genome shotgun (WGS) entry which is preliminary data.</text>
</comment>
<gene>
    <name evidence="2" type="ORF">KIL84_016262</name>
</gene>
<evidence type="ECO:0000313" key="3">
    <source>
        <dbReference type="Proteomes" id="UP000827986"/>
    </source>
</evidence>
<dbReference type="AlphaFoldDB" id="A0A9D3WU42"/>
<accession>A0A9D3WU42</accession>
<dbReference type="Proteomes" id="UP000827986">
    <property type="component" value="Unassembled WGS sequence"/>
</dbReference>
<reference evidence="2" key="1">
    <citation type="submission" date="2021-09" db="EMBL/GenBank/DDBJ databases">
        <title>The genome of Mauremys mutica provides insights into the evolution of semi-aquatic lifestyle.</title>
        <authorList>
            <person name="Gong S."/>
            <person name="Gao Y."/>
        </authorList>
    </citation>
    <scope>NUCLEOTIDE SEQUENCE</scope>
    <source>
        <strain evidence="2">MM-2020</strain>
        <tissue evidence="2">Muscle</tissue>
    </source>
</reference>
<proteinExistence type="predicted"/>
<keyword evidence="3" id="KW-1185">Reference proteome</keyword>
<protein>
    <submittedName>
        <fullName evidence="2">Uncharacterized protein</fullName>
    </submittedName>
</protein>
<sequence length="178" mass="19351">MQQSTEEEMVHALRSSSSHTSTKPGPWLRTGRECRQRCRNRAGPQAGGMAFRNYQYGMCTCRHKPSNGALAGALRAMSLWSFISGAAQQVLPLLQALVVTLIPAKVGQEEPRCQALRALQIRAVISANGGDIRSRLMQIQRTGCTHSRALKGFLETRAVYATTVPGNRCSTAHSPSAT</sequence>
<organism evidence="2 3">
    <name type="scientific">Mauremys mutica</name>
    <name type="common">yellowpond turtle</name>
    <dbReference type="NCBI Taxonomy" id="74926"/>
    <lineage>
        <taxon>Eukaryota</taxon>
        <taxon>Metazoa</taxon>
        <taxon>Chordata</taxon>
        <taxon>Craniata</taxon>
        <taxon>Vertebrata</taxon>
        <taxon>Euteleostomi</taxon>
        <taxon>Archelosauria</taxon>
        <taxon>Testudinata</taxon>
        <taxon>Testudines</taxon>
        <taxon>Cryptodira</taxon>
        <taxon>Durocryptodira</taxon>
        <taxon>Testudinoidea</taxon>
        <taxon>Geoemydidae</taxon>
        <taxon>Geoemydinae</taxon>
        <taxon>Mauremys</taxon>
    </lineage>
</organism>
<name>A0A9D3WU42_9SAUR</name>
<evidence type="ECO:0000313" key="2">
    <source>
        <dbReference type="EMBL" id="KAH1167090.1"/>
    </source>
</evidence>
<feature type="region of interest" description="Disordered" evidence="1">
    <location>
        <begin position="1"/>
        <end position="32"/>
    </location>
</feature>
<dbReference type="EMBL" id="JAHDVG010000487">
    <property type="protein sequence ID" value="KAH1167090.1"/>
    <property type="molecule type" value="Genomic_DNA"/>
</dbReference>